<dbReference type="SUPFAM" id="SSF53474">
    <property type="entry name" value="alpha/beta-Hydrolases"/>
    <property type="match status" value="1"/>
</dbReference>
<dbReference type="Gene3D" id="3.40.50.1820">
    <property type="entry name" value="alpha/beta hydrolase"/>
    <property type="match status" value="1"/>
</dbReference>
<evidence type="ECO:0000313" key="5">
    <source>
        <dbReference type="Proteomes" id="UP000321773"/>
    </source>
</evidence>
<dbReference type="EMBL" id="BJWJ01000001">
    <property type="protein sequence ID" value="GEM03071.1"/>
    <property type="molecule type" value="Genomic_DNA"/>
</dbReference>
<feature type="domain" description="Peptidase S9 prolyl oligopeptidase catalytic" evidence="1">
    <location>
        <begin position="112"/>
        <end position="313"/>
    </location>
</feature>
<dbReference type="RefSeq" id="WP_246806729.1">
    <property type="nucleotide sequence ID" value="NZ_BJWJ01000001.1"/>
</dbReference>
<proteinExistence type="predicted"/>
<organism evidence="3 4">
    <name type="scientific">Halolactibacillus miurensis</name>
    <dbReference type="NCBI Taxonomy" id="306541"/>
    <lineage>
        <taxon>Bacteria</taxon>
        <taxon>Bacillati</taxon>
        <taxon>Bacillota</taxon>
        <taxon>Bacilli</taxon>
        <taxon>Bacillales</taxon>
        <taxon>Bacillaceae</taxon>
        <taxon>Halolactibacillus</taxon>
    </lineage>
</organism>
<dbReference type="AlphaFoldDB" id="A0A1I6P7G5"/>
<dbReference type="GO" id="GO:0008236">
    <property type="term" value="F:serine-type peptidase activity"/>
    <property type="evidence" value="ECO:0007669"/>
    <property type="project" value="InterPro"/>
</dbReference>
<name>A0A1I6P7G5_9BACI</name>
<evidence type="ECO:0000313" key="3">
    <source>
        <dbReference type="EMBL" id="SFS36119.1"/>
    </source>
</evidence>
<dbReference type="EMBL" id="FPAI01000001">
    <property type="protein sequence ID" value="SFS36119.1"/>
    <property type="molecule type" value="Genomic_DNA"/>
</dbReference>
<reference evidence="3 4" key="1">
    <citation type="submission" date="2016-10" db="EMBL/GenBank/DDBJ databases">
        <authorList>
            <person name="de Groot N.N."/>
        </authorList>
    </citation>
    <scope>NUCLEOTIDE SEQUENCE [LARGE SCALE GENOMIC DNA]</scope>
    <source>
        <strain evidence="3 4">DSM 17074</strain>
    </source>
</reference>
<keyword evidence="5" id="KW-1185">Reference proteome</keyword>
<dbReference type="InterPro" id="IPR029058">
    <property type="entry name" value="AB_hydrolase_fold"/>
</dbReference>
<evidence type="ECO:0000259" key="1">
    <source>
        <dbReference type="Pfam" id="PF00326"/>
    </source>
</evidence>
<sequence>MKKKTLKIALTALGATSATLLYSSIYFYKQAVKNKKTNTSPDYDLINVVPNDPWEAEKLWFQKVDRDVLTLYSQDDLALKALLIENPEAGGKVAILAHGYSGTSKEMAPFAKLFYDLGFTILLPDARGHGDSEGDYIGFGWPERHDYLAWIDSLINRYGQDTEIVLFGISMGGATVLNVSGEALPDQVKAIVEDCGYSSVEKELGYQLKNLYKLPSYPFIPMTSLLTKYKAGYSFTEASPVEQVKKSTTPTLFIHGDRDSFVPTQMAYELYQAAASDKFLYIVPGAEHAYSYVTDKEEYRRQVTRFLARYLDHTLS</sequence>
<keyword evidence="2" id="KW-0378">Hydrolase</keyword>
<reference evidence="2 5" key="2">
    <citation type="submission" date="2019-07" db="EMBL/GenBank/DDBJ databases">
        <title>Whole genome shotgun sequence of Halolactibacillus miurensis NBRC 100873.</title>
        <authorList>
            <person name="Hosoyama A."/>
            <person name="Uohara A."/>
            <person name="Ohji S."/>
            <person name="Ichikawa N."/>
        </authorList>
    </citation>
    <scope>NUCLEOTIDE SEQUENCE [LARGE SCALE GENOMIC DNA]</scope>
    <source>
        <strain evidence="2 5">NBRC 100873</strain>
    </source>
</reference>
<protein>
    <submittedName>
        <fullName evidence="2">Alpha/beta hydrolase</fullName>
    </submittedName>
</protein>
<dbReference type="Proteomes" id="UP000199139">
    <property type="component" value="Unassembled WGS sequence"/>
</dbReference>
<accession>A0A1I6P7G5</accession>
<dbReference type="STRING" id="306541.SAMN05421668_101250"/>
<dbReference type="Proteomes" id="UP000321773">
    <property type="component" value="Unassembled WGS sequence"/>
</dbReference>
<dbReference type="InterPro" id="IPR052920">
    <property type="entry name" value="DNA-binding_regulatory"/>
</dbReference>
<dbReference type="GO" id="GO:0006508">
    <property type="term" value="P:proteolysis"/>
    <property type="evidence" value="ECO:0007669"/>
    <property type="project" value="InterPro"/>
</dbReference>
<dbReference type="InterPro" id="IPR001375">
    <property type="entry name" value="Peptidase_S9_cat"/>
</dbReference>
<dbReference type="PANTHER" id="PTHR43358:SF4">
    <property type="entry name" value="ALPHA_BETA HYDROLASE FOLD-1 DOMAIN-CONTAINING PROTEIN"/>
    <property type="match status" value="1"/>
</dbReference>
<evidence type="ECO:0000313" key="2">
    <source>
        <dbReference type="EMBL" id="GEM03071.1"/>
    </source>
</evidence>
<dbReference type="Pfam" id="PF00326">
    <property type="entry name" value="Peptidase_S9"/>
    <property type="match status" value="1"/>
</dbReference>
<gene>
    <name evidence="2" type="ORF">HMI01_00590</name>
    <name evidence="3" type="ORF">SAMN05421668_101250</name>
</gene>
<evidence type="ECO:0000313" key="4">
    <source>
        <dbReference type="Proteomes" id="UP000199139"/>
    </source>
</evidence>
<dbReference type="PANTHER" id="PTHR43358">
    <property type="entry name" value="ALPHA/BETA-HYDROLASE"/>
    <property type="match status" value="1"/>
</dbReference>